<dbReference type="PANTHER" id="PTHR10869:SF246">
    <property type="entry name" value="TRANSMEMBRANE PROLYL 4-HYDROXYLASE"/>
    <property type="match status" value="1"/>
</dbReference>
<dbReference type="RefSeq" id="XP_005830973.1">
    <property type="nucleotide sequence ID" value="XM_005830916.1"/>
</dbReference>
<dbReference type="GO" id="GO:0031418">
    <property type="term" value="F:L-ascorbic acid binding"/>
    <property type="evidence" value="ECO:0007669"/>
    <property type="project" value="InterPro"/>
</dbReference>
<organism evidence="8">
    <name type="scientific">Guillardia theta (strain CCMP2712)</name>
    <name type="common">Cryptophyte</name>
    <dbReference type="NCBI Taxonomy" id="905079"/>
    <lineage>
        <taxon>Eukaryota</taxon>
        <taxon>Cryptophyceae</taxon>
        <taxon>Pyrenomonadales</taxon>
        <taxon>Geminigeraceae</taxon>
        <taxon>Guillardia</taxon>
    </lineage>
</organism>
<accession>L1J626</accession>
<dbReference type="PaxDb" id="55529-EKX43993"/>
<keyword evidence="5" id="KW-0408">Iron</keyword>
<gene>
    <name evidence="8" type="ORF">GUITHDRAFT_140128</name>
</gene>
<dbReference type="Gene3D" id="2.60.120.620">
    <property type="entry name" value="q2cbj1_9rhob like domain"/>
    <property type="match status" value="2"/>
</dbReference>
<reference evidence="8 10" key="1">
    <citation type="journal article" date="2012" name="Nature">
        <title>Algal genomes reveal evolutionary mosaicism and the fate of nucleomorphs.</title>
        <authorList>
            <consortium name="DOE Joint Genome Institute"/>
            <person name="Curtis B.A."/>
            <person name="Tanifuji G."/>
            <person name="Burki F."/>
            <person name="Gruber A."/>
            <person name="Irimia M."/>
            <person name="Maruyama S."/>
            <person name="Arias M.C."/>
            <person name="Ball S.G."/>
            <person name="Gile G.H."/>
            <person name="Hirakawa Y."/>
            <person name="Hopkins J.F."/>
            <person name="Kuo A."/>
            <person name="Rensing S.A."/>
            <person name="Schmutz J."/>
            <person name="Symeonidi A."/>
            <person name="Elias M."/>
            <person name="Eveleigh R.J."/>
            <person name="Herman E.K."/>
            <person name="Klute M.J."/>
            <person name="Nakayama T."/>
            <person name="Obornik M."/>
            <person name="Reyes-Prieto A."/>
            <person name="Armbrust E.V."/>
            <person name="Aves S.J."/>
            <person name="Beiko R.G."/>
            <person name="Coutinho P."/>
            <person name="Dacks J.B."/>
            <person name="Durnford D.G."/>
            <person name="Fast N.M."/>
            <person name="Green B.R."/>
            <person name="Grisdale C.J."/>
            <person name="Hempel F."/>
            <person name="Henrissat B."/>
            <person name="Hoppner M.P."/>
            <person name="Ishida K."/>
            <person name="Kim E."/>
            <person name="Koreny L."/>
            <person name="Kroth P.G."/>
            <person name="Liu Y."/>
            <person name="Malik S.B."/>
            <person name="Maier U.G."/>
            <person name="McRose D."/>
            <person name="Mock T."/>
            <person name="Neilson J.A."/>
            <person name="Onodera N.T."/>
            <person name="Poole A.M."/>
            <person name="Pritham E.J."/>
            <person name="Richards T.A."/>
            <person name="Rocap G."/>
            <person name="Roy S.W."/>
            <person name="Sarai C."/>
            <person name="Schaack S."/>
            <person name="Shirato S."/>
            <person name="Slamovits C.H."/>
            <person name="Spencer D.F."/>
            <person name="Suzuki S."/>
            <person name="Worden A.Z."/>
            <person name="Zauner S."/>
            <person name="Barry K."/>
            <person name="Bell C."/>
            <person name="Bharti A.K."/>
            <person name="Crow J.A."/>
            <person name="Grimwood J."/>
            <person name="Kramer R."/>
            <person name="Lindquist E."/>
            <person name="Lucas S."/>
            <person name="Salamov A."/>
            <person name="McFadden G.I."/>
            <person name="Lane C.E."/>
            <person name="Keeling P.J."/>
            <person name="Gray M.W."/>
            <person name="Grigoriev I.V."/>
            <person name="Archibald J.M."/>
        </authorList>
    </citation>
    <scope>NUCLEOTIDE SEQUENCE</scope>
    <source>
        <strain evidence="8 10">CCMP2712</strain>
    </source>
</reference>
<dbReference type="InterPro" id="IPR045054">
    <property type="entry name" value="P4HA-like"/>
</dbReference>
<evidence type="ECO:0000313" key="9">
    <source>
        <dbReference type="EnsemblProtists" id="EKX43993"/>
    </source>
</evidence>
<keyword evidence="10" id="KW-1185">Reference proteome</keyword>
<dbReference type="PANTHER" id="PTHR10869">
    <property type="entry name" value="PROLYL 4-HYDROXYLASE ALPHA SUBUNIT"/>
    <property type="match status" value="1"/>
</dbReference>
<dbReference type="eggNOG" id="ENOG502SWK7">
    <property type="taxonomic scope" value="Eukaryota"/>
</dbReference>
<dbReference type="KEGG" id="gtt:GUITHDRAFT_140128"/>
<sequence length="256" mass="28566">MLSKSVDNSHGTEEIEPYDDVDTGIENLDLNDKGKMNSNTDSADETKQAAEKESSLQPERILYKCTMSTDPYVCIIQNFLDFDEVDQLLSLTQGKFLPSYNGRGSSMDMLKADNPFDHLQLEVSANRTCFSCTLDPSSHPVALRVTQRLAFLAECSESHIECLNILRYLNDIPRGGGGETRFPHLGYRFVPTKGMAIMWRNTLPDGNADLRMMHEALPPVSQVKFAINCFVNKKPTSYSSCNKPETCSICQEFGAA</sequence>
<feature type="region of interest" description="Disordered" evidence="6">
    <location>
        <begin position="1"/>
        <end position="54"/>
    </location>
</feature>
<feature type="compositionally biased region" description="Acidic residues" evidence="6">
    <location>
        <begin position="14"/>
        <end position="23"/>
    </location>
</feature>
<dbReference type="AlphaFoldDB" id="L1J626"/>
<evidence type="ECO:0000256" key="4">
    <source>
        <dbReference type="ARBA" id="ARBA00023002"/>
    </source>
</evidence>
<dbReference type="GO" id="GO:0005506">
    <property type="term" value="F:iron ion binding"/>
    <property type="evidence" value="ECO:0007669"/>
    <property type="project" value="InterPro"/>
</dbReference>
<dbReference type="EMBL" id="JH993007">
    <property type="protein sequence ID" value="EKX43993.1"/>
    <property type="molecule type" value="Genomic_DNA"/>
</dbReference>
<dbReference type="OMA" id="NCFFNVE"/>
<keyword evidence="3" id="KW-0223">Dioxygenase</keyword>
<evidence type="ECO:0000256" key="5">
    <source>
        <dbReference type="ARBA" id="ARBA00023004"/>
    </source>
</evidence>
<keyword evidence="4" id="KW-0560">Oxidoreductase</keyword>
<keyword evidence="2" id="KW-0479">Metal-binding</keyword>
<evidence type="ECO:0000256" key="1">
    <source>
        <dbReference type="ARBA" id="ARBA00001961"/>
    </source>
</evidence>
<protein>
    <recommendedName>
        <fullName evidence="7">Prolyl 4-hydroxylase alpha subunit domain-containing protein</fullName>
    </recommendedName>
</protein>
<evidence type="ECO:0000313" key="8">
    <source>
        <dbReference type="EMBL" id="EKX43993.1"/>
    </source>
</evidence>
<reference evidence="10" key="2">
    <citation type="submission" date="2012-11" db="EMBL/GenBank/DDBJ databases">
        <authorList>
            <person name="Kuo A."/>
            <person name="Curtis B.A."/>
            <person name="Tanifuji G."/>
            <person name="Burki F."/>
            <person name="Gruber A."/>
            <person name="Irimia M."/>
            <person name="Maruyama S."/>
            <person name="Arias M.C."/>
            <person name="Ball S.G."/>
            <person name="Gile G.H."/>
            <person name="Hirakawa Y."/>
            <person name="Hopkins J.F."/>
            <person name="Rensing S.A."/>
            <person name="Schmutz J."/>
            <person name="Symeonidi A."/>
            <person name="Elias M."/>
            <person name="Eveleigh R.J."/>
            <person name="Herman E.K."/>
            <person name="Klute M.J."/>
            <person name="Nakayama T."/>
            <person name="Obornik M."/>
            <person name="Reyes-Prieto A."/>
            <person name="Armbrust E.V."/>
            <person name="Aves S.J."/>
            <person name="Beiko R.G."/>
            <person name="Coutinho P."/>
            <person name="Dacks J.B."/>
            <person name="Durnford D.G."/>
            <person name="Fast N.M."/>
            <person name="Green B.R."/>
            <person name="Grisdale C."/>
            <person name="Hempe F."/>
            <person name="Henrissat B."/>
            <person name="Hoppner M.P."/>
            <person name="Ishida K.-I."/>
            <person name="Kim E."/>
            <person name="Koreny L."/>
            <person name="Kroth P.G."/>
            <person name="Liu Y."/>
            <person name="Malik S.-B."/>
            <person name="Maier U.G."/>
            <person name="McRose D."/>
            <person name="Mock T."/>
            <person name="Neilson J.A."/>
            <person name="Onodera N.T."/>
            <person name="Poole A.M."/>
            <person name="Pritham E.J."/>
            <person name="Richards T.A."/>
            <person name="Rocap G."/>
            <person name="Roy S.W."/>
            <person name="Sarai C."/>
            <person name="Schaack S."/>
            <person name="Shirato S."/>
            <person name="Slamovits C.H."/>
            <person name="Spencer D.F."/>
            <person name="Suzuki S."/>
            <person name="Worden A.Z."/>
            <person name="Zauner S."/>
            <person name="Barry K."/>
            <person name="Bell C."/>
            <person name="Bharti A.K."/>
            <person name="Crow J.A."/>
            <person name="Grimwood J."/>
            <person name="Kramer R."/>
            <person name="Lindquist E."/>
            <person name="Lucas S."/>
            <person name="Salamov A."/>
            <person name="McFadden G.I."/>
            <person name="Lane C.E."/>
            <person name="Keeling P.J."/>
            <person name="Gray M.W."/>
            <person name="Grigoriev I.V."/>
            <person name="Archibald J.M."/>
        </authorList>
    </citation>
    <scope>NUCLEOTIDE SEQUENCE</scope>
    <source>
        <strain evidence="10">CCMP2712</strain>
    </source>
</reference>
<feature type="domain" description="Prolyl 4-hydroxylase alpha subunit" evidence="7">
    <location>
        <begin position="71"/>
        <end position="232"/>
    </location>
</feature>
<evidence type="ECO:0000256" key="3">
    <source>
        <dbReference type="ARBA" id="ARBA00022964"/>
    </source>
</evidence>
<evidence type="ECO:0000313" key="10">
    <source>
        <dbReference type="Proteomes" id="UP000011087"/>
    </source>
</evidence>
<dbReference type="Proteomes" id="UP000011087">
    <property type="component" value="Unassembled WGS sequence"/>
</dbReference>
<evidence type="ECO:0000259" key="7">
    <source>
        <dbReference type="SMART" id="SM00702"/>
    </source>
</evidence>
<evidence type="ECO:0000256" key="2">
    <source>
        <dbReference type="ARBA" id="ARBA00022723"/>
    </source>
</evidence>
<reference evidence="9" key="3">
    <citation type="submission" date="2016-03" db="UniProtKB">
        <authorList>
            <consortium name="EnsemblProtists"/>
        </authorList>
    </citation>
    <scope>IDENTIFICATION</scope>
</reference>
<dbReference type="HOGENOM" id="CLU_1087567_0_0_1"/>
<dbReference type="GO" id="GO:0005783">
    <property type="term" value="C:endoplasmic reticulum"/>
    <property type="evidence" value="ECO:0007669"/>
    <property type="project" value="TreeGrafter"/>
</dbReference>
<feature type="compositionally biased region" description="Basic and acidic residues" evidence="6">
    <location>
        <begin position="44"/>
        <end position="54"/>
    </location>
</feature>
<dbReference type="OrthoDB" id="407973at2759"/>
<dbReference type="SMART" id="SM00702">
    <property type="entry name" value="P4Hc"/>
    <property type="match status" value="1"/>
</dbReference>
<dbReference type="EnsemblProtists" id="EKX43993">
    <property type="protein sequence ID" value="EKX43993"/>
    <property type="gene ID" value="GUITHDRAFT_140128"/>
</dbReference>
<comment type="cofactor">
    <cofactor evidence="1">
        <name>L-ascorbate</name>
        <dbReference type="ChEBI" id="CHEBI:38290"/>
    </cofactor>
</comment>
<dbReference type="GO" id="GO:0004656">
    <property type="term" value="F:procollagen-proline 4-dioxygenase activity"/>
    <property type="evidence" value="ECO:0007669"/>
    <property type="project" value="TreeGrafter"/>
</dbReference>
<dbReference type="GeneID" id="17300573"/>
<evidence type="ECO:0000256" key="6">
    <source>
        <dbReference type="SAM" id="MobiDB-lite"/>
    </source>
</evidence>
<dbReference type="InterPro" id="IPR006620">
    <property type="entry name" value="Pro_4_hyd_alph"/>
</dbReference>
<name>L1J626_GUITC</name>
<proteinExistence type="predicted"/>